<evidence type="ECO:0000313" key="3">
    <source>
        <dbReference type="EMBL" id="KWX09587.1"/>
    </source>
</evidence>
<gene>
    <name evidence="1" type="ORF">LI90_4424</name>
    <name evidence="2" type="ORF">TH66_16825</name>
    <name evidence="3" type="ORF">TR74_08695</name>
</gene>
<evidence type="ECO:0008006" key="7">
    <source>
        <dbReference type="Google" id="ProtNLM"/>
    </source>
</evidence>
<dbReference type="Proteomes" id="UP000070659">
    <property type="component" value="Unassembled WGS sequence"/>
</dbReference>
<reference evidence="1" key="4">
    <citation type="submission" date="2015-04" db="EMBL/GenBank/DDBJ databases">
        <title>Physiological reanalysis, assessment of diazotrophy, and genome sequences of multiple isolates of Streptomyces thermoautotrophicus.</title>
        <authorList>
            <person name="MacKellar D.C."/>
            <person name="Lieber L."/>
            <person name="Norman J."/>
            <person name="Bolger A."/>
            <person name="Tobin C."/>
            <person name="Murray J.W."/>
            <person name="Woodward J."/>
            <person name="Friesen M."/>
            <person name="Prell J."/>
        </authorList>
    </citation>
    <scope>NUCLEOTIDE SEQUENCE [LARGE SCALE GENOMIC DNA]</scope>
    <source>
        <strain evidence="1">H1</strain>
    </source>
</reference>
<keyword evidence="4" id="KW-1185">Reference proteome</keyword>
<name>A0A132MRE3_9ACTN</name>
<dbReference type="PANTHER" id="PTHR36849">
    <property type="entry name" value="CYTOPLASMIC PROTEIN-RELATED"/>
    <property type="match status" value="1"/>
</dbReference>
<dbReference type="STRING" id="1469144.LI90_4424"/>
<dbReference type="AlphaFoldDB" id="A0A132MRE3"/>
<dbReference type="EMBL" id="JYIJ01000018">
    <property type="protein sequence ID" value="KWX00437.1"/>
    <property type="molecule type" value="Genomic_DNA"/>
</dbReference>
<dbReference type="Pfam" id="PF22752">
    <property type="entry name" value="DUF488-N3i"/>
    <property type="match status" value="1"/>
</dbReference>
<evidence type="ECO:0000313" key="2">
    <source>
        <dbReference type="EMBL" id="KWX00437.1"/>
    </source>
</evidence>
<evidence type="ECO:0000313" key="5">
    <source>
        <dbReference type="Proteomes" id="UP000070598"/>
    </source>
</evidence>
<dbReference type="EMBL" id="LAXD01000004">
    <property type="protein sequence ID" value="KWW97255.1"/>
    <property type="molecule type" value="Genomic_DNA"/>
</dbReference>
<dbReference type="PATRIC" id="fig|1469144.10.peg.4679"/>
<reference evidence="5" key="2">
    <citation type="submission" date="2015-02" db="EMBL/GenBank/DDBJ databases">
        <title>Physiological reanalysis, assessment of diazotrophy, and genome sequences of multiple isolates of Streptomyces thermoautotrophicus.</title>
        <authorList>
            <person name="MacKellar D.C."/>
            <person name="Lieber L."/>
            <person name="Norman J."/>
            <person name="Bolger A."/>
            <person name="Tobin C."/>
            <person name="Murray J.W."/>
            <person name="Friesen M."/>
            <person name="Prell J."/>
        </authorList>
    </citation>
    <scope>NUCLEOTIDE SEQUENCE [LARGE SCALE GENOMIC DNA]</scope>
    <source>
        <strain evidence="5">UBT1</strain>
    </source>
</reference>
<dbReference type="EMBL" id="JYIK01000776">
    <property type="protein sequence ID" value="KWX09587.1"/>
    <property type="molecule type" value="Genomic_DNA"/>
</dbReference>
<organism evidence="2 6">
    <name type="scientific">Carbonactinospora thermoautotrophica</name>
    <dbReference type="NCBI Taxonomy" id="1469144"/>
    <lineage>
        <taxon>Bacteria</taxon>
        <taxon>Bacillati</taxon>
        <taxon>Actinomycetota</taxon>
        <taxon>Actinomycetes</taxon>
        <taxon>Kitasatosporales</taxon>
        <taxon>Carbonactinosporaceae</taxon>
        <taxon>Carbonactinospora</taxon>
    </lineage>
</organism>
<dbReference type="Proteomes" id="UP000070188">
    <property type="component" value="Unassembled WGS sequence"/>
</dbReference>
<evidence type="ECO:0000313" key="4">
    <source>
        <dbReference type="Proteomes" id="UP000070188"/>
    </source>
</evidence>
<evidence type="ECO:0000313" key="1">
    <source>
        <dbReference type="EMBL" id="KWW97255.1"/>
    </source>
</evidence>
<dbReference type="InterPro" id="IPR052552">
    <property type="entry name" value="YeaO-like"/>
</dbReference>
<protein>
    <recommendedName>
        <fullName evidence="7">Uroporphyrin-III methyltransferase</fullName>
    </recommendedName>
</protein>
<reference evidence="2 6" key="1">
    <citation type="submission" date="2015-02" db="EMBL/GenBank/DDBJ databases">
        <title>Physiological reanalysis, assessment of diazotrophy, and genome sequences of multiple isolates of Streptomyces thermoautotrophicus.</title>
        <authorList>
            <person name="MacKellar D.C."/>
            <person name="Lieber L."/>
            <person name="Norman J."/>
            <person name="Bolger A."/>
            <person name="Tobin C."/>
            <person name="Murray J.W."/>
            <person name="Prell J."/>
        </authorList>
    </citation>
    <scope>NUCLEOTIDE SEQUENCE [LARGE SCALE GENOMIC DNA]</scope>
    <source>
        <strain evidence="2 6">UBT1</strain>
    </source>
</reference>
<dbReference type="PANTHER" id="PTHR36849:SF1">
    <property type="entry name" value="CYTOPLASMIC PROTEIN"/>
    <property type="match status" value="1"/>
</dbReference>
<comment type="caution">
    <text evidence="2">The sequence shown here is derived from an EMBL/GenBank/DDBJ whole genome shotgun (WGS) entry which is preliminary data.</text>
</comment>
<dbReference type="Proteomes" id="UP000070598">
    <property type="component" value="Unassembled WGS sequence"/>
</dbReference>
<accession>A0A132MRE3</accession>
<dbReference type="OrthoDB" id="9790745at2"/>
<dbReference type="RefSeq" id="WP_066892598.1">
    <property type="nucleotide sequence ID" value="NZ_CP171739.1"/>
</dbReference>
<reference evidence="4" key="3">
    <citation type="submission" date="2015-04" db="EMBL/GenBank/DDBJ databases">
        <title>Physiological reanalysis, assessment of diazotrophy, and genome sequences of multiple isolates of Streptomyces thermoautotrophicus.</title>
        <authorList>
            <person name="MacKellar D.C."/>
            <person name="Lieber L."/>
            <person name="Norman J."/>
            <person name="Bolger A."/>
            <person name="Tobin C."/>
            <person name="Murray J.W."/>
            <person name="Chang R."/>
            <person name="Ford T."/>
            <person name="Nguyen P.Q."/>
            <person name="Woodward J."/>
            <person name="Permingeat H."/>
            <person name="Joshi N.S."/>
            <person name="Silver P.A."/>
            <person name="Usadel B."/>
            <person name="Rutherford A.W."/>
            <person name="Friesen M."/>
            <person name="Prell J."/>
        </authorList>
    </citation>
    <scope>NUCLEOTIDE SEQUENCE [LARGE SCALE GENOMIC DNA]</scope>
    <source>
        <strain evidence="4">H1</strain>
    </source>
</reference>
<sequence>MTVHVRRLYEDPASRRGRCFLVERLWPRGVRKDELGDVTWLKDVAPSNELRVWFGHDPERWPEFRARYRAELEAVSDALEPLLEAARQGDTTLLYTARDTERNSAHVLAEVLRERLG</sequence>
<evidence type="ECO:0000313" key="6">
    <source>
        <dbReference type="Proteomes" id="UP000070659"/>
    </source>
</evidence>
<proteinExistence type="predicted"/>